<name>A0ABQ9WXY7_9EUKA</name>
<gene>
    <name evidence="2" type="ORF">BLNAU_20920</name>
</gene>
<keyword evidence="3" id="KW-1185">Reference proteome</keyword>
<reference evidence="2 3" key="1">
    <citation type="journal article" date="2022" name="bioRxiv">
        <title>Genomics of Preaxostyla Flagellates Illuminates Evolutionary Transitions and the Path Towards Mitochondrial Loss.</title>
        <authorList>
            <person name="Novak L.V.F."/>
            <person name="Treitli S.C."/>
            <person name="Pyrih J."/>
            <person name="Halakuc P."/>
            <person name="Pipaliya S.V."/>
            <person name="Vacek V."/>
            <person name="Brzon O."/>
            <person name="Soukal P."/>
            <person name="Eme L."/>
            <person name="Dacks J.B."/>
            <person name="Karnkowska A."/>
            <person name="Elias M."/>
            <person name="Hampl V."/>
        </authorList>
    </citation>
    <scope>NUCLEOTIDE SEQUENCE [LARGE SCALE GENOMIC DNA]</scope>
    <source>
        <strain evidence="2">NAU3</strain>
        <tissue evidence="2">Gut</tissue>
    </source>
</reference>
<comment type="caution">
    <text evidence="2">The sequence shown here is derived from an EMBL/GenBank/DDBJ whole genome shotgun (WGS) entry which is preliminary data.</text>
</comment>
<dbReference type="Proteomes" id="UP001281761">
    <property type="component" value="Unassembled WGS sequence"/>
</dbReference>
<proteinExistence type="predicted"/>
<evidence type="ECO:0000313" key="2">
    <source>
        <dbReference type="EMBL" id="KAK2944173.1"/>
    </source>
</evidence>
<feature type="region of interest" description="Disordered" evidence="1">
    <location>
        <begin position="178"/>
        <end position="198"/>
    </location>
</feature>
<accession>A0ABQ9WXY7</accession>
<organism evidence="2 3">
    <name type="scientific">Blattamonas nauphoetae</name>
    <dbReference type="NCBI Taxonomy" id="2049346"/>
    <lineage>
        <taxon>Eukaryota</taxon>
        <taxon>Metamonada</taxon>
        <taxon>Preaxostyla</taxon>
        <taxon>Oxymonadida</taxon>
        <taxon>Blattamonas</taxon>
    </lineage>
</organism>
<dbReference type="EMBL" id="JARBJD010000311">
    <property type="protein sequence ID" value="KAK2944173.1"/>
    <property type="molecule type" value="Genomic_DNA"/>
</dbReference>
<sequence>MLPTQTEPVVFTPGGTNHTSVGLMEEFGRCESGFKNGDETVQFKIAHSVFNILTSGLSHDFNMIGILSSVIGVMVTSVSEGRPRLRSDLIPSLLALSSHADSSLSTPATNSLGLLCGGSLSCVEVEGVLSSGIVERLCTRIESEDENGSESGSVDVVATLVVLDRLCSGLKQVISSNKPASTSEKAKSGGKPQQDELSPISDRFSLVHRCGNAISRIEQAVVTFGRSLEDVENDEKTRILQEKVGGMILRYFSSSIQPLPQKEIGPIGIDLAAGRREMEDKMKLMESEREKEKEKVRRAEEERQREFSRKMREMESEREKEKREMEEMKRMNEKWVEEGRQREEEKKREEERKRKEEEERRRNVKEGAAAIEVFQQDRFTLARNVFTPKEMENYHLLTHSFGAVVVRITCVIRAINYSFYFGLIATNLTELAETYPTWGMGSECMVKFGLYGTSSVCMARFGMYGTSFQ</sequence>
<evidence type="ECO:0000256" key="1">
    <source>
        <dbReference type="SAM" id="MobiDB-lite"/>
    </source>
</evidence>
<protein>
    <submittedName>
        <fullName evidence="2">Uncharacterized protein</fullName>
    </submittedName>
</protein>
<feature type="region of interest" description="Disordered" evidence="1">
    <location>
        <begin position="284"/>
        <end position="362"/>
    </location>
</feature>
<evidence type="ECO:0000313" key="3">
    <source>
        <dbReference type="Proteomes" id="UP001281761"/>
    </source>
</evidence>